<sequence length="523" mass="58441">MAKAYLVGSGIAALAAAAFLLRDGGFEGADIHLFEEGRAIGGSLDAGGTPDAGYSMRGGRMFEAEFRCTYDLLSAIPTLDDPAVSVTEEILAGHEDFAWDDITRLVDGNGKIIDTASMGFSERDRLELVRCLATPEGRLDGKRITDCFGEHFFTTNFWFMWCTTFAFQPWHSAIEFRRYLKRFIHLFPGFATMSGIHRTRYNQYDSIVRPLTAWLRERGVTLHTRCRVTDLGFTPGVRSGTVDTLHLSRNGHDEKMPVAPEDLVIVTNGSMTDASSLGSHTAAPAPAPHRSDAWLLWHRLARGREDFGNPAAFDHHRKESRWESFTVTSKDPAFLRALEEFSGRPAGKGGLMTLTDSPWLLTLVANHQPVYRGQPENVVVWWGYGLFPDRAGSHIPKPMTMCSGREILEEVLHHLPFDERTTAQVLETSTVVPCVMPYITSQFLARRRADRPEVVPKGSVNLAFVGQFAEVPDDVVFTVEYSVRTAWTAVAQLLKLDRHPPEVYKGHHHPHVLAAALETMHRR</sequence>
<dbReference type="PANTHER" id="PTHR37417:SF2">
    <property type="entry name" value="67 KDA MYOSIN-CROSS-REACTIVE ANTIGEN FAMILY PROTEIN (AFU_ORTHOLOGUE AFUA_5G09970)"/>
    <property type="match status" value="1"/>
</dbReference>
<keyword evidence="2" id="KW-1185">Reference proteome</keyword>
<keyword evidence="1" id="KW-0456">Lyase</keyword>
<dbReference type="InterPro" id="IPR036188">
    <property type="entry name" value="FAD/NAD-bd_sf"/>
</dbReference>
<gene>
    <name evidence="1" type="ORF">QFZ49_005392</name>
</gene>
<dbReference type="Proteomes" id="UP001223072">
    <property type="component" value="Unassembled WGS sequence"/>
</dbReference>
<accession>A0ABU0RTX3</accession>
<dbReference type="PANTHER" id="PTHR37417">
    <property type="entry name" value="67 KDA MYOSIN-CROSS-REACTIVE ANTIGEN FAMILY PROTEIN (AFU_ORTHOLOGUE AFUA_5G09970)"/>
    <property type="match status" value="1"/>
</dbReference>
<proteinExistence type="predicted"/>
<comment type="caution">
    <text evidence="1">The sequence shown here is derived from an EMBL/GenBank/DDBJ whole genome shotgun (WGS) entry which is preliminary data.</text>
</comment>
<reference evidence="1 2" key="1">
    <citation type="submission" date="2023-07" db="EMBL/GenBank/DDBJ databases">
        <title>Comparative genomics of wheat-associated soil bacteria to identify genetic determinants of phenazine resistance.</title>
        <authorList>
            <person name="Mouncey N."/>
        </authorList>
    </citation>
    <scope>NUCLEOTIDE SEQUENCE [LARGE SCALE GENOMIC DNA]</scope>
    <source>
        <strain evidence="1 2">W2I16</strain>
    </source>
</reference>
<dbReference type="InterPro" id="IPR010354">
    <property type="entry name" value="Oleate_hydratase"/>
</dbReference>
<dbReference type="EMBL" id="JAUSZS010000007">
    <property type="protein sequence ID" value="MDQ0935420.1"/>
    <property type="molecule type" value="Genomic_DNA"/>
</dbReference>
<evidence type="ECO:0000313" key="1">
    <source>
        <dbReference type="EMBL" id="MDQ0935420.1"/>
    </source>
</evidence>
<dbReference type="EC" id="4.2.1.53" evidence="1"/>
<dbReference type="GO" id="GO:0050151">
    <property type="term" value="F:oleate hydratase activity"/>
    <property type="evidence" value="ECO:0007669"/>
    <property type="project" value="UniProtKB-EC"/>
</dbReference>
<organism evidence="1 2">
    <name type="scientific">Streptomyces turgidiscabies</name>
    <dbReference type="NCBI Taxonomy" id="85558"/>
    <lineage>
        <taxon>Bacteria</taxon>
        <taxon>Bacillati</taxon>
        <taxon>Actinomycetota</taxon>
        <taxon>Actinomycetes</taxon>
        <taxon>Kitasatosporales</taxon>
        <taxon>Streptomycetaceae</taxon>
        <taxon>Streptomyces</taxon>
    </lineage>
</organism>
<dbReference type="SUPFAM" id="SSF51905">
    <property type="entry name" value="FAD/NAD(P)-binding domain"/>
    <property type="match status" value="1"/>
</dbReference>
<dbReference type="NCBIfam" id="NF010584">
    <property type="entry name" value="PRK13977.1"/>
    <property type="match status" value="1"/>
</dbReference>
<name>A0ABU0RTX3_9ACTN</name>
<evidence type="ECO:0000313" key="2">
    <source>
        <dbReference type="Proteomes" id="UP001223072"/>
    </source>
</evidence>
<dbReference type="Gene3D" id="3.50.50.60">
    <property type="entry name" value="FAD/NAD(P)-binding domain"/>
    <property type="match status" value="3"/>
</dbReference>
<dbReference type="Pfam" id="PF06100">
    <property type="entry name" value="MCRA"/>
    <property type="match status" value="1"/>
</dbReference>
<protein>
    <submittedName>
        <fullName evidence="1">Oleate hydratase</fullName>
        <ecNumber evidence="1">4.2.1.53</ecNumber>
    </submittedName>
</protein>
<dbReference type="RefSeq" id="WP_307628985.1">
    <property type="nucleotide sequence ID" value="NZ_JAUSZS010000007.1"/>
</dbReference>